<protein>
    <submittedName>
        <fullName evidence="1">Unnamed protein product</fullName>
    </submittedName>
</protein>
<organism evidence="1 2">
    <name type="scientific">Phytophthora fragariaefolia</name>
    <dbReference type="NCBI Taxonomy" id="1490495"/>
    <lineage>
        <taxon>Eukaryota</taxon>
        <taxon>Sar</taxon>
        <taxon>Stramenopiles</taxon>
        <taxon>Oomycota</taxon>
        <taxon>Peronosporomycetes</taxon>
        <taxon>Peronosporales</taxon>
        <taxon>Peronosporaceae</taxon>
        <taxon>Phytophthora</taxon>
    </lineage>
</organism>
<comment type="caution">
    <text evidence="1">The sequence shown here is derived from an EMBL/GenBank/DDBJ whole genome shotgun (WGS) entry which is preliminary data.</text>
</comment>
<dbReference type="OrthoDB" id="166455at2759"/>
<dbReference type="AlphaFoldDB" id="A0A9W6TNQ8"/>
<name>A0A9W6TNQ8_9STRA</name>
<proteinExistence type="predicted"/>
<gene>
    <name evidence="1" type="ORF">Pfra01_000092500</name>
</gene>
<accession>A0A9W6TNQ8</accession>
<reference evidence="1" key="1">
    <citation type="submission" date="2023-04" db="EMBL/GenBank/DDBJ databases">
        <title>Phytophthora fragariaefolia NBRC 109709.</title>
        <authorList>
            <person name="Ichikawa N."/>
            <person name="Sato H."/>
            <person name="Tonouchi N."/>
        </authorList>
    </citation>
    <scope>NUCLEOTIDE SEQUENCE</scope>
    <source>
        <strain evidence="1">NBRC 109709</strain>
    </source>
</reference>
<sequence>MEQELLGVRELLNELGVKMKMPMPLRVDNQAAIKHLDGEKASSKAKHIDTRIQFVLHSTKTGVLIPEYCEGKSMPADVLTKAVPAPRLQDLRKLVGLS</sequence>
<evidence type="ECO:0000313" key="1">
    <source>
        <dbReference type="EMBL" id="GMF16752.1"/>
    </source>
</evidence>
<keyword evidence="2" id="KW-1185">Reference proteome</keyword>
<evidence type="ECO:0000313" key="2">
    <source>
        <dbReference type="Proteomes" id="UP001165121"/>
    </source>
</evidence>
<dbReference type="Proteomes" id="UP001165121">
    <property type="component" value="Unassembled WGS sequence"/>
</dbReference>
<dbReference type="EMBL" id="BSXT01000076">
    <property type="protein sequence ID" value="GMF16752.1"/>
    <property type="molecule type" value="Genomic_DNA"/>
</dbReference>
<dbReference type="CDD" id="cd09272">
    <property type="entry name" value="RNase_HI_RT_Ty1"/>
    <property type="match status" value="1"/>
</dbReference>